<accession>A0A6G9HDL8</accession>
<reference evidence="1" key="1">
    <citation type="journal article" date="2020" name="MBio">
        <title>A New Family of DNA Viruses Causing Disease in Crustaceans from Diverse Aquatic Biomes.</title>
        <authorList>
            <person name="Subramaniam K."/>
            <person name="Behringer D.C."/>
            <person name="Bojko J."/>
            <person name="Yutin N."/>
            <person name="Clark A.S."/>
            <person name="Bateman K.S."/>
            <person name="van Aerle R."/>
            <person name="Bass D."/>
            <person name="Kerr R.C."/>
            <person name="Koonin E.V."/>
            <person name="Stentiford G.D."/>
            <person name="Waltzek T.B."/>
        </authorList>
    </citation>
    <scope>NUCLEOTIDE SEQUENCE</scope>
</reference>
<organism evidence="1">
    <name type="scientific">Dikerogammarus haemobaphes virus 1</name>
    <dbReference type="NCBI Taxonomy" id="2704946"/>
    <lineage>
        <taxon>Viruses</taxon>
    </lineage>
</organism>
<name>A0A6G9HDL8_9VIRU</name>
<gene>
    <name evidence="1" type="primary">ORF36</name>
</gene>
<sequence length="222" mass="25681">MHTLDPCGEHLKTLKKRLVVDVIGKNQPWIPKETLVNFYNNQNEERHINILNDGDLYFLNMIKENDYGLLYVNNILGLERESSQYYLKFKNVTTLASFIDFITGNKTYKIAVFDNPIKLSENEIKKHGILLHAYHEGNIVKLQLGPQVYNSDLALVFESIRNTLSNQPSLSAVVFDHLQCTKNIFEVPSIKSQYKGISAIYLYRVPAGNMLHLNLQKDFHFY</sequence>
<dbReference type="EMBL" id="MN604016">
    <property type="protein sequence ID" value="QIQ08600.1"/>
    <property type="molecule type" value="Genomic_DNA"/>
</dbReference>
<proteinExistence type="predicted"/>
<evidence type="ECO:0000313" key="1">
    <source>
        <dbReference type="EMBL" id="QIQ08600.1"/>
    </source>
</evidence>
<protein>
    <submittedName>
        <fullName evidence="1">Uncharacterized protein</fullName>
    </submittedName>
</protein>